<dbReference type="SUPFAM" id="SSF50199">
    <property type="entry name" value="Staphylococcal nuclease"/>
    <property type="match status" value="1"/>
</dbReference>
<dbReference type="Gene3D" id="2.40.50.90">
    <property type="match status" value="1"/>
</dbReference>
<dbReference type="PROSITE" id="PS50830">
    <property type="entry name" value="TNASE_3"/>
    <property type="match status" value="1"/>
</dbReference>
<dbReference type="AlphaFoldDB" id="A1ZH01"/>
<evidence type="ECO:0000256" key="2">
    <source>
        <dbReference type="ARBA" id="ARBA00022759"/>
    </source>
</evidence>
<dbReference type="SMART" id="SM00318">
    <property type="entry name" value="SNc"/>
    <property type="match status" value="1"/>
</dbReference>
<evidence type="ECO:0000313" key="7">
    <source>
        <dbReference type="Proteomes" id="UP000004095"/>
    </source>
</evidence>
<accession>A1ZH01</accession>
<comment type="caution">
    <text evidence="6">The sequence shown here is derived from an EMBL/GenBank/DDBJ whole genome shotgun (WGS) entry which is preliminary data.</text>
</comment>
<gene>
    <name evidence="6" type="ORF">M23134_08094</name>
</gene>
<dbReference type="InterPro" id="IPR016071">
    <property type="entry name" value="Staphylococal_nuclease_OB-fold"/>
</dbReference>
<dbReference type="GO" id="GO:0003676">
    <property type="term" value="F:nucleic acid binding"/>
    <property type="evidence" value="ECO:0007669"/>
    <property type="project" value="InterPro"/>
</dbReference>
<dbReference type="PANTHER" id="PTHR12302:SF3">
    <property type="entry name" value="SERINE_THREONINE-PROTEIN KINASE 31"/>
    <property type="match status" value="1"/>
</dbReference>
<keyword evidence="2" id="KW-0255">Endonuclease</keyword>
<dbReference type="Proteomes" id="UP000004095">
    <property type="component" value="Unassembled WGS sequence"/>
</dbReference>
<keyword evidence="1" id="KW-0540">Nuclease</keyword>
<dbReference type="Pfam" id="PF00565">
    <property type="entry name" value="SNase"/>
    <property type="match status" value="1"/>
</dbReference>
<reference evidence="6 7" key="1">
    <citation type="submission" date="2007-01" db="EMBL/GenBank/DDBJ databases">
        <authorList>
            <person name="Haygood M."/>
            <person name="Podell S."/>
            <person name="Anderson C."/>
            <person name="Hopkinson B."/>
            <person name="Roe K."/>
            <person name="Barbeau K."/>
            <person name="Gaasterland T."/>
            <person name="Ferriera S."/>
            <person name="Johnson J."/>
            <person name="Kravitz S."/>
            <person name="Beeson K."/>
            <person name="Sutton G."/>
            <person name="Rogers Y.-H."/>
            <person name="Friedman R."/>
            <person name="Frazier M."/>
            <person name="Venter J.C."/>
        </authorList>
    </citation>
    <scope>NUCLEOTIDE SEQUENCE [LARGE SCALE GENOMIC DNA]</scope>
    <source>
        <strain evidence="6 7">ATCC 23134</strain>
    </source>
</reference>
<dbReference type="GO" id="GO:1990599">
    <property type="term" value="F:3' overhang single-stranded DNA endodeoxyribonuclease activity"/>
    <property type="evidence" value="ECO:0007669"/>
    <property type="project" value="UniProtKB-EC"/>
</dbReference>
<feature type="transmembrane region" description="Helical" evidence="4">
    <location>
        <begin position="40"/>
        <end position="69"/>
    </location>
</feature>
<evidence type="ECO:0000313" key="6">
    <source>
        <dbReference type="EMBL" id="EAY30270.1"/>
    </source>
</evidence>
<keyword evidence="3 6" id="KW-0378">Hydrolase</keyword>
<sequence length="228" mass="26855">MLIFVAIRYFSLAKYFLKSEFSMFEPIIDFWKKLPESTQYILIIVGVIIVLFFVYRCLKIFGLFFGAIFRGKITRIYKVVDGDTIHVGTKKNKKTVRLIGVDTPESLRSMYMNVQPFGKEASDYAKKRLKKGQRVVLRYDKEKEDKFGRLLAYVYLGNGELFNASLVKHGYAFAKRYKPNVKKAPYFEKLEAKAKSRKKGLWKIYKNPKELRAQYKKSAAYRKFKMKH</sequence>
<dbReference type="PANTHER" id="PTHR12302">
    <property type="entry name" value="EBNA2 BINDING PROTEIN P100"/>
    <property type="match status" value="1"/>
</dbReference>
<organism evidence="6 7">
    <name type="scientific">Microscilla marina ATCC 23134</name>
    <dbReference type="NCBI Taxonomy" id="313606"/>
    <lineage>
        <taxon>Bacteria</taxon>
        <taxon>Pseudomonadati</taxon>
        <taxon>Bacteroidota</taxon>
        <taxon>Cytophagia</taxon>
        <taxon>Cytophagales</taxon>
        <taxon>Microscillaceae</taxon>
        <taxon>Microscilla</taxon>
    </lineage>
</organism>
<evidence type="ECO:0000256" key="4">
    <source>
        <dbReference type="SAM" id="Phobius"/>
    </source>
</evidence>
<keyword evidence="7" id="KW-1185">Reference proteome</keyword>
<dbReference type="EMBL" id="AAWS01000007">
    <property type="protein sequence ID" value="EAY30270.1"/>
    <property type="molecule type" value="Genomic_DNA"/>
</dbReference>
<evidence type="ECO:0000259" key="5">
    <source>
        <dbReference type="PROSITE" id="PS50830"/>
    </source>
</evidence>
<dbReference type="CDD" id="cd00175">
    <property type="entry name" value="SNc"/>
    <property type="match status" value="1"/>
</dbReference>
<feature type="domain" description="TNase-like" evidence="5">
    <location>
        <begin position="70"/>
        <end position="204"/>
    </location>
</feature>
<name>A1ZH01_MICM2</name>
<keyword evidence="4" id="KW-1133">Transmembrane helix</keyword>
<dbReference type="EC" id="3.1.31.1" evidence="6"/>
<dbReference type="eggNOG" id="COG1525">
    <property type="taxonomic scope" value="Bacteria"/>
</dbReference>
<evidence type="ECO:0000256" key="1">
    <source>
        <dbReference type="ARBA" id="ARBA00022722"/>
    </source>
</evidence>
<proteinExistence type="predicted"/>
<evidence type="ECO:0000256" key="3">
    <source>
        <dbReference type="ARBA" id="ARBA00022801"/>
    </source>
</evidence>
<protein>
    <submittedName>
        <fullName evidence="6">Thermonuclease</fullName>
        <ecNumber evidence="6">3.1.31.1</ecNumber>
    </submittedName>
</protein>
<keyword evidence="4" id="KW-0812">Transmembrane</keyword>
<dbReference type="InterPro" id="IPR002071">
    <property type="entry name" value="Thermonucl_AS"/>
</dbReference>
<keyword evidence="4" id="KW-0472">Membrane</keyword>
<dbReference type="InterPro" id="IPR035437">
    <property type="entry name" value="SNase_OB-fold_sf"/>
</dbReference>
<dbReference type="PROSITE" id="PS01123">
    <property type="entry name" value="TNASE_1"/>
    <property type="match status" value="1"/>
</dbReference>